<dbReference type="AlphaFoldDB" id="A0A0D7BWC2"/>
<dbReference type="Proteomes" id="UP000054007">
    <property type="component" value="Unassembled WGS sequence"/>
</dbReference>
<keyword evidence="2" id="KW-1185">Reference proteome</keyword>
<protein>
    <submittedName>
        <fullName evidence="1">Uncharacterized protein</fullName>
    </submittedName>
</protein>
<sequence>LRKSQLEGFNIPGTARKLIATLFADDTTVYLSAKDDFEQLQAILEEWCLASGARFNIQKTKVVPVGTREFRDEVVSSRRTNATSSRIPDEIEIVNEGESTRILGGWIGNNAEETVPWETIIAEIDERLENWEK</sequence>
<evidence type="ECO:0000313" key="2">
    <source>
        <dbReference type="Proteomes" id="UP000054007"/>
    </source>
</evidence>
<feature type="non-terminal residue" evidence="1">
    <location>
        <position position="1"/>
    </location>
</feature>
<accession>A0A0D7BWC2</accession>
<gene>
    <name evidence="1" type="ORF">CYLTODRAFT_335046</name>
</gene>
<dbReference type="OrthoDB" id="2205812at2759"/>
<evidence type="ECO:0000313" key="1">
    <source>
        <dbReference type="EMBL" id="KIY73936.1"/>
    </source>
</evidence>
<reference evidence="1 2" key="1">
    <citation type="journal article" date="2015" name="Fungal Genet. Biol.">
        <title>Evolution of novel wood decay mechanisms in Agaricales revealed by the genome sequences of Fistulina hepatica and Cylindrobasidium torrendii.</title>
        <authorList>
            <person name="Floudas D."/>
            <person name="Held B.W."/>
            <person name="Riley R."/>
            <person name="Nagy L.G."/>
            <person name="Koehler G."/>
            <person name="Ransdell A.S."/>
            <person name="Younus H."/>
            <person name="Chow J."/>
            <person name="Chiniquy J."/>
            <person name="Lipzen A."/>
            <person name="Tritt A."/>
            <person name="Sun H."/>
            <person name="Haridas S."/>
            <person name="LaButti K."/>
            <person name="Ohm R.A."/>
            <person name="Kues U."/>
            <person name="Blanchette R.A."/>
            <person name="Grigoriev I.V."/>
            <person name="Minto R.E."/>
            <person name="Hibbett D.S."/>
        </authorList>
    </citation>
    <scope>NUCLEOTIDE SEQUENCE [LARGE SCALE GENOMIC DNA]</scope>
    <source>
        <strain evidence="1 2">FP15055 ss-10</strain>
    </source>
</reference>
<name>A0A0D7BWC2_9AGAR</name>
<proteinExistence type="predicted"/>
<dbReference type="EMBL" id="KN880433">
    <property type="protein sequence ID" value="KIY73936.1"/>
    <property type="molecule type" value="Genomic_DNA"/>
</dbReference>
<organism evidence="1 2">
    <name type="scientific">Cylindrobasidium torrendii FP15055 ss-10</name>
    <dbReference type="NCBI Taxonomy" id="1314674"/>
    <lineage>
        <taxon>Eukaryota</taxon>
        <taxon>Fungi</taxon>
        <taxon>Dikarya</taxon>
        <taxon>Basidiomycota</taxon>
        <taxon>Agaricomycotina</taxon>
        <taxon>Agaricomycetes</taxon>
        <taxon>Agaricomycetidae</taxon>
        <taxon>Agaricales</taxon>
        <taxon>Marasmiineae</taxon>
        <taxon>Physalacriaceae</taxon>
        <taxon>Cylindrobasidium</taxon>
    </lineage>
</organism>
<feature type="non-terminal residue" evidence="1">
    <location>
        <position position="133"/>
    </location>
</feature>
<dbReference type="STRING" id="1314674.A0A0D7BWC2"/>